<dbReference type="Proteomes" id="UP000818624">
    <property type="component" value="Chromosome 2"/>
</dbReference>
<dbReference type="EMBL" id="CP046235">
    <property type="protein sequence ID" value="WFD47418.1"/>
    <property type="molecule type" value="Genomic_DNA"/>
</dbReference>
<accession>A0ABY8ESV2</accession>
<sequence length="273" mass="30128">MYLLTTSEDASTSFTPECHERHRVHHNNTAACVLGARAPTNIWDVVRTSLADITGGGHVNRSDADYPVHDLHLLWDETPSLEVVPRPEQASGMPKVRMEQVLLTTDSVRQGKGSPYGMLEPHALLAAQQVQHDIEARMLPNNLSCYELDGACLVLSPLSYWPTAADVQADWHPAKSYTGSPVRAVVTPPVAPLHANTSIPLLYSTTLASRWPYLPLFSRAEFLVLSFFVHDEPGTAAAWENIVRDVASTRHLALERPPGIEAGDTYLRVRCTH</sequence>
<organism evidence="1 2">
    <name type="scientific">Malassezia furfur</name>
    <name type="common">Pityriasis versicolor infection agent</name>
    <name type="synonym">Pityrosporum furfur</name>
    <dbReference type="NCBI Taxonomy" id="55194"/>
    <lineage>
        <taxon>Eukaryota</taxon>
        <taxon>Fungi</taxon>
        <taxon>Dikarya</taxon>
        <taxon>Basidiomycota</taxon>
        <taxon>Ustilaginomycotina</taxon>
        <taxon>Malasseziomycetes</taxon>
        <taxon>Malasseziales</taxon>
        <taxon>Malasseziaceae</taxon>
        <taxon>Malassezia</taxon>
    </lineage>
</organism>
<proteinExistence type="predicted"/>
<reference evidence="1 2" key="1">
    <citation type="journal article" date="2020" name="Elife">
        <title>Loss of centromere function drives karyotype evolution in closely related Malassezia species.</title>
        <authorList>
            <person name="Sankaranarayanan S.R."/>
            <person name="Ianiri G."/>
            <person name="Coelho M.A."/>
            <person name="Reza M.H."/>
            <person name="Thimmappa B.C."/>
            <person name="Ganguly P."/>
            <person name="Vadnala R.N."/>
            <person name="Sun S."/>
            <person name="Siddharthan R."/>
            <person name="Tellgren-Roth C."/>
            <person name="Dawson T.L."/>
            <person name="Heitman J."/>
            <person name="Sanyal K."/>
        </authorList>
    </citation>
    <scope>NUCLEOTIDE SEQUENCE [LARGE SCALE GENOMIC DNA]</scope>
    <source>
        <strain evidence="1">CBS14141</strain>
    </source>
</reference>
<protein>
    <submittedName>
        <fullName evidence="1">Uncharacterized protein</fullName>
    </submittedName>
</protein>
<evidence type="ECO:0000313" key="1">
    <source>
        <dbReference type="EMBL" id="WFD47418.1"/>
    </source>
</evidence>
<name>A0ABY8ESV2_MALFU</name>
<keyword evidence="2" id="KW-1185">Reference proteome</keyword>
<gene>
    <name evidence="1" type="ORF">GLX27_002069</name>
</gene>
<evidence type="ECO:0000313" key="2">
    <source>
        <dbReference type="Proteomes" id="UP000818624"/>
    </source>
</evidence>